<keyword evidence="10" id="KW-1185">Reference proteome</keyword>
<dbReference type="EMBL" id="JAUJEB010000016">
    <property type="protein sequence ID" value="MDN5217439.1"/>
    <property type="molecule type" value="Genomic_DNA"/>
</dbReference>
<dbReference type="InterPro" id="IPR012944">
    <property type="entry name" value="SusD_RagB_dom"/>
</dbReference>
<keyword evidence="5" id="KW-0998">Cell outer membrane</keyword>
<protein>
    <submittedName>
        <fullName evidence="9">RagB/SusD family nutrient uptake outer membrane protein</fullName>
    </submittedName>
</protein>
<feature type="domain" description="SusD-like N-terminal" evidence="8">
    <location>
        <begin position="41"/>
        <end position="209"/>
    </location>
</feature>
<organism evidence="9 10">
    <name type="scientific">Agaribacillus aureus</name>
    <dbReference type="NCBI Taxonomy" id="3051825"/>
    <lineage>
        <taxon>Bacteria</taxon>
        <taxon>Pseudomonadati</taxon>
        <taxon>Bacteroidota</taxon>
        <taxon>Cytophagia</taxon>
        <taxon>Cytophagales</taxon>
        <taxon>Splendidivirgaceae</taxon>
        <taxon>Agaribacillus</taxon>
    </lineage>
</organism>
<accession>A0ABT8LI16</accession>
<dbReference type="InterPro" id="IPR011990">
    <property type="entry name" value="TPR-like_helical_dom_sf"/>
</dbReference>
<comment type="caution">
    <text evidence="9">The sequence shown here is derived from an EMBL/GenBank/DDBJ whole genome shotgun (WGS) entry which is preliminary data.</text>
</comment>
<feature type="domain" description="RagB/SusD" evidence="7">
    <location>
        <begin position="258"/>
        <end position="535"/>
    </location>
</feature>
<evidence type="ECO:0000256" key="2">
    <source>
        <dbReference type="ARBA" id="ARBA00006275"/>
    </source>
</evidence>
<dbReference type="Proteomes" id="UP001172083">
    <property type="component" value="Unassembled WGS sequence"/>
</dbReference>
<dbReference type="Pfam" id="PF07980">
    <property type="entry name" value="SusD_RagB"/>
    <property type="match status" value="1"/>
</dbReference>
<comment type="subcellular location">
    <subcellularLocation>
        <location evidence="1">Cell outer membrane</location>
    </subcellularLocation>
</comment>
<evidence type="ECO:0000259" key="8">
    <source>
        <dbReference type="Pfam" id="PF14322"/>
    </source>
</evidence>
<proteinExistence type="inferred from homology"/>
<dbReference type="InterPro" id="IPR033985">
    <property type="entry name" value="SusD-like_N"/>
</dbReference>
<reference evidence="9" key="1">
    <citation type="submission" date="2023-06" db="EMBL/GenBank/DDBJ databases">
        <title>Genomic of Agaribacillus aureum.</title>
        <authorList>
            <person name="Wang G."/>
        </authorList>
    </citation>
    <scope>NUCLEOTIDE SEQUENCE</scope>
    <source>
        <strain evidence="9">BMA12</strain>
    </source>
</reference>
<evidence type="ECO:0000259" key="7">
    <source>
        <dbReference type="Pfam" id="PF07980"/>
    </source>
</evidence>
<feature type="region of interest" description="Disordered" evidence="6">
    <location>
        <begin position="516"/>
        <end position="536"/>
    </location>
</feature>
<evidence type="ECO:0000256" key="3">
    <source>
        <dbReference type="ARBA" id="ARBA00022729"/>
    </source>
</evidence>
<dbReference type="SUPFAM" id="SSF48452">
    <property type="entry name" value="TPR-like"/>
    <property type="match status" value="1"/>
</dbReference>
<dbReference type="RefSeq" id="WP_346762775.1">
    <property type="nucleotide sequence ID" value="NZ_JAUJEB010000016.1"/>
</dbReference>
<evidence type="ECO:0000256" key="1">
    <source>
        <dbReference type="ARBA" id="ARBA00004442"/>
    </source>
</evidence>
<evidence type="ECO:0000256" key="5">
    <source>
        <dbReference type="ARBA" id="ARBA00023237"/>
    </source>
</evidence>
<dbReference type="PROSITE" id="PS51257">
    <property type="entry name" value="PROKAR_LIPOPROTEIN"/>
    <property type="match status" value="1"/>
</dbReference>
<dbReference type="Pfam" id="PF14322">
    <property type="entry name" value="SusD-like_3"/>
    <property type="match status" value="1"/>
</dbReference>
<evidence type="ECO:0000313" key="9">
    <source>
        <dbReference type="EMBL" id="MDN5217439.1"/>
    </source>
</evidence>
<comment type="similarity">
    <text evidence="2">Belongs to the SusD family.</text>
</comment>
<evidence type="ECO:0000256" key="4">
    <source>
        <dbReference type="ARBA" id="ARBA00023136"/>
    </source>
</evidence>
<gene>
    <name evidence="9" type="ORF">QQ020_35520</name>
</gene>
<evidence type="ECO:0000256" key="6">
    <source>
        <dbReference type="SAM" id="MobiDB-lite"/>
    </source>
</evidence>
<keyword evidence="3" id="KW-0732">Signal</keyword>
<feature type="compositionally biased region" description="Basic and acidic residues" evidence="6">
    <location>
        <begin position="516"/>
        <end position="525"/>
    </location>
</feature>
<sequence length="536" mass="60288">MKTIKYLIIGCLTIWSFSCKDLLDEQPIDVIAETTFWSTATDAEAGLTACYDALRAANNRMAFSWERWALFDMLTQMGTCRNPQVRSASTSSMVPGQSFVNFAWRAHYRGLIRTNDLLIHIDDIPFADADRKDHVIGEGRFLRAMYSFALTMIWGDVPYFNDVPGVEAINVTSTPKEDIIAEIKNDLAIAIEKLPVNPKDNGRAGKGAAHMLRLKLALIEEDWDTAESSAQAVLDLGIYQLENNFSDVFALENENNSEVIFDVQGIADNDIEPGNTFEDAFSGRFSSNNGLSWINPGLWLVDKYEVIDPNPVYTQEDNRIPTAIYDYFEGRDPRMDASIIRPGAHFIGIGGTDFLYPFVNNYTHSRTGLHARKYVVPGDGSRAGSGASPLNFIVFRYADALLHWAEARVQQMQGAALGDQTILNVLNQIRARASDQLPLYDLTSFASTDDLLTAIYDERVRELAMEGWLYWDFKRWGWLEDRNGFEVMGIISNDSVWFSSNPAVVQSWTPGKDEYLPIPQSERDLNPALDQNPGYQ</sequence>
<evidence type="ECO:0000313" key="10">
    <source>
        <dbReference type="Proteomes" id="UP001172083"/>
    </source>
</evidence>
<name>A0ABT8LI16_9BACT</name>
<keyword evidence="4" id="KW-0472">Membrane</keyword>
<dbReference type="Gene3D" id="1.25.40.390">
    <property type="match status" value="1"/>
</dbReference>